<evidence type="ECO:0000256" key="5">
    <source>
        <dbReference type="ARBA" id="ARBA00022927"/>
    </source>
</evidence>
<evidence type="ECO:0000256" key="8">
    <source>
        <dbReference type="ARBA" id="ARBA00023186"/>
    </source>
</evidence>
<proteinExistence type="predicted"/>
<dbReference type="GO" id="GO:0051205">
    <property type="term" value="P:protein insertion into membrane"/>
    <property type="evidence" value="ECO:0007669"/>
    <property type="project" value="TreeGrafter"/>
</dbReference>
<evidence type="ECO:0000256" key="9">
    <source>
        <dbReference type="SAM" id="MobiDB-lite"/>
    </source>
</evidence>
<evidence type="ECO:0000256" key="2">
    <source>
        <dbReference type="ARBA" id="ARBA00022448"/>
    </source>
</evidence>
<keyword evidence="2" id="KW-0813">Transport</keyword>
<keyword evidence="8" id="KW-0143">Chaperone</keyword>
<dbReference type="GO" id="GO:0005886">
    <property type="term" value="C:plasma membrane"/>
    <property type="evidence" value="ECO:0007669"/>
    <property type="project" value="UniProtKB-SubCell"/>
</dbReference>
<feature type="transmembrane region" description="Helical" evidence="10">
    <location>
        <begin position="6"/>
        <end position="30"/>
    </location>
</feature>
<dbReference type="AlphaFoldDB" id="A0A382GTF7"/>
<keyword evidence="3" id="KW-1003">Cell membrane</keyword>
<sequence>MINALVLLYSILFSNMGLAIIAFTIFIRLLTTPLTIRQVKQMRSMSILQPRLKALREKLKGDSRKMSQETMRIYKEAGVNPLGCLGPLVIQLPIWIALFQALIRILPTNPDTLVGLSTKFYVWMPLVHESVPLDPNFLWMNLAEPDPTNLIMPLLVGASTWAQQRMTTSPSSDPRQQQTNTMMLWMMPIMLGLLSMTFPSGLALYWTISNLVGIGTQYFITGWDPLFGKGPVQIDVKEDQPEQEDIENGEPGKPDSESEEYRR</sequence>
<protein>
    <recommendedName>
        <fullName evidence="11">Membrane insertase YidC/Oxa/ALB C-terminal domain-containing protein</fullName>
    </recommendedName>
</protein>
<keyword evidence="4 10" id="KW-0812">Transmembrane</keyword>
<dbReference type="Pfam" id="PF02096">
    <property type="entry name" value="60KD_IMP"/>
    <property type="match status" value="1"/>
</dbReference>
<evidence type="ECO:0000256" key="4">
    <source>
        <dbReference type="ARBA" id="ARBA00022692"/>
    </source>
</evidence>
<dbReference type="GO" id="GO:0032977">
    <property type="term" value="F:membrane insertase activity"/>
    <property type="evidence" value="ECO:0007669"/>
    <property type="project" value="InterPro"/>
</dbReference>
<dbReference type="NCBIfam" id="TIGR03592">
    <property type="entry name" value="yidC_oxa1_cterm"/>
    <property type="match status" value="1"/>
</dbReference>
<evidence type="ECO:0000256" key="10">
    <source>
        <dbReference type="SAM" id="Phobius"/>
    </source>
</evidence>
<dbReference type="PRINTS" id="PR01900">
    <property type="entry name" value="YIDCPROTEIN"/>
</dbReference>
<dbReference type="InterPro" id="IPR001708">
    <property type="entry name" value="YidC/ALB3/OXA1/COX18"/>
</dbReference>
<feature type="non-terminal residue" evidence="12">
    <location>
        <position position="263"/>
    </location>
</feature>
<evidence type="ECO:0000313" key="12">
    <source>
        <dbReference type="EMBL" id="SVB77461.1"/>
    </source>
</evidence>
<feature type="compositionally biased region" description="Basic and acidic residues" evidence="9">
    <location>
        <begin position="250"/>
        <end position="263"/>
    </location>
</feature>
<dbReference type="CDD" id="cd20070">
    <property type="entry name" value="5TM_YidC_Alb3"/>
    <property type="match status" value="1"/>
</dbReference>
<accession>A0A382GTF7</accession>
<dbReference type="GO" id="GO:0015031">
    <property type="term" value="P:protein transport"/>
    <property type="evidence" value="ECO:0007669"/>
    <property type="project" value="UniProtKB-KW"/>
</dbReference>
<feature type="region of interest" description="Disordered" evidence="9">
    <location>
        <begin position="232"/>
        <end position="263"/>
    </location>
</feature>
<reference evidence="12" key="1">
    <citation type="submission" date="2018-05" db="EMBL/GenBank/DDBJ databases">
        <authorList>
            <person name="Lanie J.A."/>
            <person name="Ng W.-L."/>
            <person name="Kazmierczak K.M."/>
            <person name="Andrzejewski T.M."/>
            <person name="Davidsen T.M."/>
            <person name="Wayne K.J."/>
            <person name="Tettelin H."/>
            <person name="Glass J.I."/>
            <person name="Rusch D."/>
            <person name="Podicherti R."/>
            <person name="Tsui H.-C.T."/>
            <person name="Winkler M.E."/>
        </authorList>
    </citation>
    <scope>NUCLEOTIDE SEQUENCE</scope>
</reference>
<dbReference type="PANTHER" id="PTHR12428:SF65">
    <property type="entry name" value="CYTOCHROME C OXIDASE ASSEMBLY PROTEIN COX18, MITOCHONDRIAL"/>
    <property type="match status" value="1"/>
</dbReference>
<keyword evidence="7 10" id="KW-0472">Membrane</keyword>
<keyword evidence="5" id="KW-0653">Protein transport</keyword>
<name>A0A382GTF7_9ZZZZ</name>
<comment type="subcellular location">
    <subcellularLocation>
        <location evidence="1">Cell membrane</location>
        <topology evidence="1">Multi-pass membrane protein</topology>
    </subcellularLocation>
</comment>
<evidence type="ECO:0000256" key="3">
    <source>
        <dbReference type="ARBA" id="ARBA00022475"/>
    </source>
</evidence>
<evidence type="ECO:0000256" key="6">
    <source>
        <dbReference type="ARBA" id="ARBA00022989"/>
    </source>
</evidence>
<dbReference type="EMBL" id="UINC01056893">
    <property type="protein sequence ID" value="SVB77461.1"/>
    <property type="molecule type" value="Genomic_DNA"/>
</dbReference>
<dbReference type="InterPro" id="IPR047196">
    <property type="entry name" value="YidC_ALB_C"/>
</dbReference>
<evidence type="ECO:0000256" key="7">
    <source>
        <dbReference type="ARBA" id="ARBA00023136"/>
    </source>
</evidence>
<gene>
    <name evidence="12" type="ORF">METZ01_LOCUS230315</name>
</gene>
<organism evidence="12">
    <name type="scientific">marine metagenome</name>
    <dbReference type="NCBI Taxonomy" id="408172"/>
    <lineage>
        <taxon>unclassified sequences</taxon>
        <taxon>metagenomes</taxon>
        <taxon>ecological metagenomes</taxon>
    </lineage>
</organism>
<dbReference type="PANTHER" id="PTHR12428">
    <property type="entry name" value="OXA1"/>
    <property type="match status" value="1"/>
</dbReference>
<keyword evidence="6 10" id="KW-1133">Transmembrane helix</keyword>
<feature type="domain" description="Membrane insertase YidC/Oxa/ALB C-terminal" evidence="11">
    <location>
        <begin position="16"/>
        <end position="221"/>
    </location>
</feature>
<evidence type="ECO:0000259" key="11">
    <source>
        <dbReference type="Pfam" id="PF02096"/>
    </source>
</evidence>
<evidence type="ECO:0000256" key="1">
    <source>
        <dbReference type="ARBA" id="ARBA00004651"/>
    </source>
</evidence>
<feature type="transmembrane region" description="Helical" evidence="10">
    <location>
        <begin position="184"/>
        <end position="208"/>
    </location>
</feature>
<dbReference type="InterPro" id="IPR028055">
    <property type="entry name" value="YidC/Oxa/ALB_C"/>
</dbReference>